<feature type="compositionally biased region" description="Pro residues" evidence="1">
    <location>
        <begin position="37"/>
        <end position="55"/>
    </location>
</feature>
<dbReference type="EnsemblMetazoa" id="GBRI023522-RA">
    <property type="protein sequence ID" value="GBRI023522-PA"/>
    <property type="gene ID" value="GBRI023522"/>
</dbReference>
<organism evidence="3 4">
    <name type="scientific">Glossina brevipalpis</name>
    <dbReference type="NCBI Taxonomy" id="37001"/>
    <lineage>
        <taxon>Eukaryota</taxon>
        <taxon>Metazoa</taxon>
        <taxon>Ecdysozoa</taxon>
        <taxon>Arthropoda</taxon>
        <taxon>Hexapoda</taxon>
        <taxon>Insecta</taxon>
        <taxon>Pterygota</taxon>
        <taxon>Neoptera</taxon>
        <taxon>Endopterygota</taxon>
        <taxon>Diptera</taxon>
        <taxon>Brachycera</taxon>
        <taxon>Muscomorpha</taxon>
        <taxon>Hippoboscoidea</taxon>
        <taxon>Glossinidae</taxon>
        <taxon>Glossina</taxon>
    </lineage>
</organism>
<protein>
    <submittedName>
        <fullName evidence="3">Uncharacterized protein</fullName>
    </submittedName>
</protein>
<dbReference type="VEuPathDB" id="VectorBase:GBRI023522"/>
<keyword evidence="2" id="KW-0472">Membrane</keyword>
<dbReference type="VEuPathDB" id="VectorBase:GBRI024868"/>
<keyword evidence="2" id="KW-1133">Transmembrane helix</keyword>
<feature type="transmembrane region" description="Helical" evidence="2">
    <location>
        <begin position="69"/>
        <end position="90"/>
    </location>
</feature>
<evidence type="ECO:0000256" key="1">
    <source>
        <dbReference type="SAM" id="MobiDB-lite"/>
    </source>
</evidence>
<evidence type="ECO:0000256" key="2">
    <source>
        <dbReference type="SAM" id="Phobius"/>
    </source>
</evidence>
<sequence length="196" mass="22259">MSLSRICNECKACVSKRKPRCSKRRKTEIEDPEPAEPDPAPPPPPPSPAPTPNPPCRAKVRKCRRARDTFLHMIVSVVIWVLIILAALHYKKMSPADVYMEGVATKMKEMSDRFFRSFVTVKSMARQSKFEIEDRECITPAPPSNPTLTSSHRAKLTSCKDATDMFYVYMSTFVFAWALIIILIALQEVRKDSRGK</sequence>
<feature type="transmembrane region" description="Helical" evidence="2">
    <location>
        <begin position="166"/>
        <end position="186"/>
    </location>
</feature>
<dbReference type="Proteomes" id="UP000091820">
    <property type="component" value="Unassembled WGS sequence"/>
</dbReference>
<accession>A0A1A9WMC4</accession>
<keyword evidence="4" id="KW-1185">Reference proteome</keyword>
<reference evidence="3" key="2">
    <citation type="submission" date="2020-05" db="UniProtKB">
        <authorList>
            <consortium name="EnsemblMetazoa"/>
        </authorList>
    </citation>
    <scope>IDENTIFICATION</scope>
    <source>
        <strain evidence="3">IAEA</strain>
    </source>
</reference>
<feature type="region of interest" description="Disordered" evidence="1">
    <location>
        <begin position="16"/>
        <end position="58"/>
    </location>
</feature>
<evidence type="ECO:0000313" key="3">
    <source>
        <dbReference type="EnsemblMetazoa" id="GBRI023522-PA"/>
    </source>
</evidence>
<name>A0A1A9WMC4_9MUSC</name>
<evidence type="ECO:0000313" key="4">
    <source>
        <dbReference type="Proteomes" id="UP000091820"/>
    </source>
</evidence>
<reference evidence="4" key="1">
    <citation type="submission" date="2014-03" db="EMBL/GenBank/DDBJ databases">
        <authorList>
            <person name="Aksoy S."/>
            <person name="Warren W."/>
            <person name="Wilson R.K."/>
        </authorList>
    </citation>
    <scope>NUCLEOTIDE SEQUENCE [LARGE SCALE GENOMIC DNA]</scope>
    <source>
        <strain evidence="4">IAEA</strain>
    </source>
</reference>
<dbReference type="AlphaFoldDB" id="A0A1A9WMC4"/>
<feature type="compositionally biased region" description="Basic residues" evidence="1">
    <location>
        <begin position="16"/>
        <end position="26"/>
    </location>
</feature>
<proteinExistence type="predicted"/>
<dbReference type="EnsemblMetazoa" id="GBRI024868-RA">
    <property type="protein sequence ID" value="GBRI024868-PA"/>
    <property type="gene ID" value="GBRI024868"/>
</dbReference>
<keyword evidence="2" id="KW-0812">Transmembrane</keyword>